<name>A0A0F9CZF2_9ZZZZ</name>
<proteinExistence type="predicted"/>
<evidence type="ECO:0000313" key="1">
    <source>
        <dbReference type="EMBL" id="KKL05198.1"/>
    </source>
</evidence>
<organism evidence="1">
    <name type="scientific">marine sediment metagenome</name>
    <dbReference type="NCBI Taxonomy" id="412755"/>
    <lineage>
        <taxon>unclassified sequences</taxon>
        <taxon>metagenomes</taxon>
        <taxon>ecological metagenomes</taxon>
    </lineage>
</organism>
<protein>
    <recommendedName>
        <fullName evidence="2">Glycosyl transferase family 1 domain-containing protein</fullName>
    </recommendedName>
</protein>
<dbReference type="EMBL" id="LAZR01044217">
    <property type="protein sequence ID" value="KKL05198.1"/>
    <property type="molecule type" value="Genomic_DNA"/>
</dbReference>
<evidence type="ECO:0008006" key="2">
    <source>
        <dbReference type="Google" id="ProtNLM"/>
    </source>
</evidence>
<accession>A0A0F9CZF2</accession>
<dbReference type="Gene3D" id="3.40.50.2000">
    <property type="entry name" value="Glycogen Phosphorylase B"/>
    <property type="match status" value="1"/>
</dbReference>
<dbReference type="Pfam" id="PF13692">
    <property type="entry name" value="Glyco_trans_1_4"/>
    <property type="match status" value="1"/>
</dbReference>
<dbReference type="AlphaFoldDB" id="A0A0F9CZF2"/>
<sequence length="246" mass="28038">MLYPCQHELTVTPEGVDATWAPDFVIHGWAFAGPDPKILPDVPNIVFLRRFELFDGSFLKLDWSKVDHLICVNDWIRDEVSRIFAGKNIGPVPTSVIYNAVEPLKWTYKPNRPRSHRIGMACFVNQKKNLPMALQILLGLPEDYELHIAGQVQDPCTAEYLNYVAKCYKRKVYIYGHILPSNMDTWWEMMEVCLSTSISEGNPNNVNEAMMKGIKPVVHAWPGAHQQYPHGCLFRTVDEAIAIILS</sequence>
<gene>
    <name evidence="1" type="ORF">LCGC14_2608460</name>
</gene>
<dbReference type="SUPFAM" id="SSF53756">
    <property type="entry name" value="UDP-Glycosyltransferase/glycogen phosphorylase"/>
    <property type="match status" value="1"/>
</dbReference>
<reference evidence="1" key="1">
    <citation type="journal article" date="2015" name="Nature">
        <title>Complex archaea that bridge the gap between prokaryotes and eukaryotes.</title>
        <authorList>
            <person name="Spang A."/>
            <person name="Saw J.H."/>
            <person name="Jorgensen S.L."/>
            <person name="Zaremba-Niedzwiedzka K."/>
            <person name="Martijn J."/>
            <person name="Lind A.E."/>
            <person name="van Eijk R."/>
            <person name="Schleper C."/>
            <person name="Guy L."/>
            <person name="Ettema T.J."/>
        </authorList>
    </citation>
    <scope>NUCLEOTIDE SEQUENCE</scope>
</reference>
<comment type="caution">
    <text evidence="1">The sequence shown here is derived from an EMBL/GenBank/DDBJ whole genome shotgun (WGS) entry which is preliminary data.</text>
</comment>